<dbReference type="GO" id="GO:0000127">
    <property type="term" value="C:transcription factor TFIIIC complex"/>
    <property type="evidence" value="ECO:0007669"/>
    <property type="project" value="InterPro"/>
</dbReference>
<evidence type="ECO:0000259" key="1">
    <source>
        <dbReference type="Pfam" id="PF13456"/>
    </source>
</evidence>
<comment type="caution">
    <text evidence="2">The sequence shown here is derived from an EMBL/GenBank/DDBJ whole genome shotgun (WGS) entry which is preliminary data.</text>
</comment>
<accession>A0A6A3B1Y5</accession>
<dbReference type="InterPro" id="IPR002156">
    <property type="entry name" value="RNaseH_domain"/>
</dbReference>
<dbReference type="EMBL" id="VEPZ02000927">
    <property type="protein sequence ID" value="KAE8710736.1"/>
    <property type="molecule type" value="Genomic_DNA"/>
</dbReference>
<dbReference type="Proteomes" id="UP000436088">
    <property type="component" value="Unassembled WGS sequence"/>
</dbReference>
<dbReference type="SUPFAM" id="SSF53098">
    <property type="entry name" value="Ribonuclease H-like"/>
    <property type="match status" value="1"/>
</dbReference>
<evidence type="ECO:0000313" key="3">
    <source>
        <dbReference type="Proteomes" id="UP000436088"/>
    </source>
</evidence>
<dbReference type="InterPro" id="IPR036397">
    <property type="entry name" value="RNaseH_sf"/>
</dbReference>
<dbReference type="GO" id="GO:0004402">
    <property type="term" value="F:histone acetyltransferase activity"/>
    <property type="evidence" value="ECO:0007669"/>
    <property type="project" value="InterPro"/>
</dbReference>
<organism evidence="2 3">
    <name type="scientific">Hibiscus syriacus</name>
    <name type="common">Rose of Sharon</name>
    <dbReference type="NCBI Taxonomy" id="106335"/>
    <lineage>
        <taxon>Eukaryota</taxon>
        <taxon>Viridiplantae</taxon>
        <taxon>Streptophyta</taxon>
        <taxon>Embryophyta</taxon>
        <taxon>Tracheophyta</taxon>
        <taxon>Spermatophyta</taxon>
        <taxon>Magnoliopsida</taxon>
        <taxon>eudicotyledons</taxon>
        <taxon>Gunneridae</taxon>
        <taxon>Pentapetalae</taxon>
        <taxon>rosids</taxon>
        <taxon>malvids</taxon>
        <taxon>Malvales</taxon>
        <taxon>Malvaceae</taxon>
        <taxon>Malvoideae</taxon>
        <taxon>Hibiscus</taxon>
    </lineage>
</organism>
<dbReference type="AlphaFoldDB" id="A0A6A3B1Y5"/>
<sequence>MASRFQAATLVDSPSYPKSIAWSEENLIAVASGHLVTILNPALPFGPRGLISIPKSEPHPIGVVKREDLASGCLLPTTLSRDPRPSVRSISWSHLGMAPNYGCLLAVCTTEGRVLDITDRLYDYLASISFEDPDTPPSEISNDHTYNPLLYNGIELMVELIKGNFNLRLVSENFKTDRGDPTLADRSATYPIKKKKDLCWLPPPPDFFKFNVDGAVNVDGLRGGIGGIMKDSYGSILITFSTAVGPGPPLFAELKAIKEGIDLFLCSQWAGKVRLVLESDCLKAVEWISNPSSAPVFLSLMVGEIGSLVTAKDIMVKWIPRSCNLEADKLAKEGIG</sequence>
<dbReference type="InterPro" id="IPR012337">
    <property type="entry name" value="RNaseH-like_sf"/>
</dbReference>
<keyword evidence="3" id="KW-1185">Reference proteome</keyword>
<proteinExistence type="predicted"/>
<protein>
    <recommendedName>
        <fullName evidence="1">RNase H type-1 domain-containing protein</fullName>
    </recommendedName>
</protein>
<dbReference type="InterPro" id="IPR044230">
    <property type="entry name" value="GTF3C4"/>
</dbReference>
<dbReference type="GO" id="GO:0006384">
    <property type="term" value="P:transcription initiation at RNA polymerase III promoter"/>
    <property type="evidence" value="ECO:0007669"/>
    <property type="project" value="InterPro"/>
</dbReference>
<dbReference type="GO" id="GO:0004523">
    <property type="term" value="F:RNA-DNA hybrid ribonuclease activity"/>
    <property type="evidence" value="ECO:0007669"/>
    <property type="project" value="InterPro"/>
</dbReference>
<name>A0A6A3B1Y5_HIBSY</name>
<dbReference type="PANTHER" id="PTHR15496">
    <property type="entry name" value="GENERAL TRANSCRIPTION FACTOR 3C POLYPEPTIDE 4 FAMILY"/>
    <property type="match status" value="1"/>
</dbReference>
<dbReference type="PANTHER" id="PTHR15496:SF2">
    <property type="entry name" value="GENERAL TRANSCRIPTION FACTOR 3C POLYPEPTIDE 4"/>
    <property type="match status" value="1"/>
</dbReference>
<gene>
    <name evidence="2" type="ORF">F3Y22_tig00110319pilonHSYRG00228</name>
</gene>
<dbReference type="Gene3D" id="3.30.420.10">
    <property type="entry name" value="Ribonuclease H-like superfamily/Ribonuclease H"/>
    <property type="match status" value="1"/>
</dbReference>
<dbReference type="InterPro" id="IPR044730">
    <property type="entry name" value="RNase_H-like_dom_plant"/>
</dbReference>
<reference evidence="2" key="1">
    <citation type="submission" date="2019-09" db="EMBL/GenBank/DDBJ databases">
        <title>Draft genome information of white flower Hibiscus syriacus.</title>
        <authorList>
            <person name="Kim Y.-M."/>
        </authorList>
    </citation>
    <scope>NUCLEOTIDE SEQUENCE [LARGE SCALE GENOMIC DNA]</scope>
    <source>
        <strain evidence="2">YM2019G1</strain>
    </source>
</reference>
<feature type="domain" description="RNase H type-1" evidence="1">
    <location>
        <begin position="211"/>
        <end position="333"/>
    </location>
</feature>
<dbReference type="CDD" id="cd06222">
    <property type="entry name" value="RNase_H_like"/>
    <property type="match status" value="1"/>
</dbReference>
<evidence type="ECO:0000313" key="2">
    <source>
        <dbReference type="EMBL" id="KAE8710736.1"/>
    </source>
</evidence>
<dbReference type="GO" id="GO:0003676">
    <property type="term" value="F:nucleic acid binding"/>
    <property type="evidence" value="ECO:0007669"/>
    <property type="project" value="InterPro"/>
</dbReference>
<dbReference type="Pfam" id="PF13456">
    <property type="entry name" value="RVT_3"/>
    <property type="match status" value="1"/>
</dbReference>